<accession>A0ACB9GV02</accession>
<reference evidence="2" key="1">
    <citation type="journal article" date="2022" name="Mol. Ecol. Resour.">
        <title>The genomes of chicory, endive, great burdock and yacon provide insights into Asteraceae palaeo-polyploidization history and plant inulin production.</title>
        <authorList>
            <person name="Fan W."/>
            <person name="Wang S."/>
            <person name="Wang H."/>
            <person name="Wang A."/>
            <person name="Jiang F."/>
            <person name="Liu H."/>
            <person name="Zhao H."/>
            <person name="Xu D."/>
            <person name="Zhang Y."/>
        </authorList>
    </citation>
    <scope>NUCLEOTIDE SEQUENCE [LARGE SCALE GENOMIC DNA]</scope>
    <source>
        <strain evidence="2">cv. Yunnan</strain>
    </source>
</reference>
<dbReference type="Proteomes" id="UP001056120">
    <property type="component" value="Linkage Group LG13"/>
</dbReference>
<organism evidence="1 2">
    <name type="scientific">Smallanthus sonchifolius</name>
    <dbReference type="NCBI Taxonomy" id="185202"/>
    <lineage>
        <taxon>Eukaryota</taxon>
        <taxon>Viridiplantae</taxon>
        <taxon>Streptophyta</taxon>
        <taxon>Embryophyta</taxon>
        <taxon>Tracheophyta</taxon>
        <taxon>Spermatophyta</taxon>
        <taxon>Magnoliopsida</taxon>
        <taxon>eudicotyledons</taxon>
        <taxon>Gunneridae</taxon>
        <taxon>Pentapetalae</taxon>
        <taxon>asterids</taxon>
        <taxon>campanulids</taxon>
        <taxon>Asterales</taxon>
        <taxon>Asteraceae</taxon>
        <taxon>Asteroideae</taxon>
        <taxon>Heliantheae alliance</taxon>
        <taxon>Millerieae</taxon>
        <taxon>Smallanthus</taxon>
    </lineage>
</organism>
<name>A0ACB9GV02_9ASTR</name>
<reference evidence="1 2" key="2">
    <citation type="journal article" date="2022" name="Mol. Ecol. Resour.">
        <title>The genomes of chicory, endive, great burdock and yacon provide insights into Asteraceae paleo-polyploidization history and plant inulin production.</title>
        <authorList>
            <person name="Fan W."/>
            <person name="Wang S."/>
            <person name="Wang H."/>
            <person name="Wang A."/>
            <person name="Jiang F."/>
            <person name="Liu H."/>
            <person name="Zhao H."/>
            <person name="Xu D."/>
            <person name="Zhang Y."/>
        </authorList>
    </citation>
    <scope>NUCLEOTIDE SEQUENCE [LARGE SCALE GENOMIC DNA]</scope>
    <source>
        <strain evidence="2">cv. Yunnan</strain>
        <tissue evidence="1">Leaves</tissue>
    </source>
</reference>
<evidence type="ECO:0000313" key="2">
    <source>
        <dbReference type="Proteomes" id="UP001056120"/>
    </source>
</evidence>
<sequence length="346" mass="37550">MRTRRGNSYPMVGAQTTNSRKRMKLSSARCNFFNMLPDDIVLSILVELGSTAGCPADFVAALTTCKRFNGLGLHSLVLSKASAETFAVKAESWSACAHRFLQRCSDAGNVEASYTLGMIQFYCFQNRRNGAALMAKAAIRSHAPALYSLAIIQFNGSGGSKNVKDLIGGVTLCARAAFLGHIDSLRELGHCLKDGYGVGKNIAEGQRFLIEANARELAAICSKHSSAIMSGDWLNLHLFLRGGNPAVTCSQLISDFGFSLSPPRSHPSNRFLAGWFGNRIPDPAMRVCSYAGCGRPETRIHEFRRCSVCGVVNYCSRGCQARDWTIGHNKNCNPTVRLVNINAGGR</sequence>
<proteinExistence type="predicted"/>
<protein>
    <submittedName>
        <fullName evidence="1">Uncharacterized protein</fullName>
    </submittedName>
</protein>
<comment type="caution">
    <text evidence="1">The sequence shown here is derived from an EMBL/GenBank/DDBJ whole genome shotgun (WGS) entry which is preliminary data.</text>
</comment>
<keyword evidence="2" id="KW-1185">Reference proteome</keyword>
<evidence type="ECO:0000313" key="1">
    <source>
        <dbReference type="EMBL" id="KAI3787279.1"/>
    </source>
</evidence>
<gene>
    <name evidence="1" type="ORF">L1987_41638</name>
</gene>
<dbReference type="EMBL" id="CM042030">
    <property type="protein sequence ID" value="KAI3787279.1"/>
    <property type="molecule type" value="Genomic_DNA"/>
</dbReference>